<comment type="caution">
    <text evidence="1">The sequence shown here is derived from an EMBL/GenBank/DDBJ whole genome shotgun (WGS) entry which is preliminary data.</text>
</comment>
<dbReference type="EMBL" id="JACETU010000003">
    <property type="protein sequence ID" value="KAF7433070.1"/>
    <property type="molecule type" value="Genomic_DNA"/>
</dbReference>
<dbReference type="RefSeq" id="XP_036633097.1">
    <property type="nucleotide sequence ID" value="XM_036774595.1"/>
</dbReference>
<protein>
    <submittedName>
        <fullName evidence="1">Uncharacterized protein</fullName>
    </submittedName>
</protein>
<organism evidence="1 2">
    <name type="scientific">Pleurotus ostreatus</name>
    <name type="common">Oyster mushroom</name>
    <name type="synonym">White-rot fungus</name>
    <dbReference type="NCBI Taxonomy" id="5322"/>
    <lineage>
        <taxon>Eukaryota</taxon>
        <taxon>Fungi</taxon>
        <taxon>Dikarya</taxon>
        <taxon>Basidiomycota</taxon>
        <taxon>Agaricomycotina</taxon>
        <taxon>Agaricomycetes</taxon>
        <taxon>Agaricomycetidae</taxon>
        <taxon>Agaricales</taxon>
        <taxon>Pleurotineae</taxon>
        <taxon>Pleurotaceae</taxon>
        <taxon>Pleurotus</taxon>
    </lineage>
</organism>
<proteinExistence type="predicted"/>
<dbReference type="AlphaFoldDB" id="A0A8H6ZW98"/>
<dbReference type="Proteomes" id="UP000623687">
    <property type="component" value="Unassembled WGS sequence"/>
</dbReference>
<evidence type="ECO:0000313" key="1">
    <source>
        <dbReference type="EMBL" id="KAF7433070.1"/>
    </source>
</evidence>
<keyword evidence="2" id="KW-1185">Reference proteome</keyword>
<name>A0A8H6ZW98_PLEOS</name>
<dbReference type="GeneID" id="59374834"/>
<evidence type="ECO:0000313" key="2">
    <source>
        <dbReference type="Proteomes" id="UP000623687"/>
    </source>
</evidence>
<dbReference type="VEuPathDB" id="FungiDB:PC9H_005016"/>
<gene>
    <name evidence="1" type="ORF">PC9H_005016</name>
</gene>
<reference evidence="1" key="1">
    <citation type="submission" date="2019-07" db="EMBL/GenBank/DDBJ databases">
        <authorList>
            <person name="Palmer J.M."/>
        </authorList>
    </citation>
    <scope>NUCLEOTIDE SEQUENCE</scope>
    <source>
        <strain evidence="1">PC9</strain>
    </source>
</reference>
<sequence>MIDDCRANPERLDFKLSELCDALEQFSSIFPELILAKAAEPASFLHKVERRAIFFSGLTDYGVLTLKWNSVMEQPLEKVDDMIAAKSLQNSTTLVDILKAERRLQNNVSRSIIIEAVVEAVAAYVSVSQLP</sequence>
<accession>A0A8H6ZW98</accession>